<feature type="compositionally biased region" description="Basic and acidic residues" evidence="1">
    <location>
        <begin position="22"/>
        <end position="32"/>
    </location>
</feature>
<evidence type="ECO:0000256" key="1">
    <source>
        <dbReference type="SAM" id="MobiDB-lite"/>
    </source>
</evidence>
<accession>A0A9Q0DQ93</accession>
<keyword evidence="3" id="KW-1185">Reference proteome</keyword>
<comment type="caution">
    <text evidence="2">The sequence shown here is derived from an EMBL/GenBank/DDBJ whole genome shotgun (WGS) entry which is preliminary data.</text>
</comment>
<evidence type="ECO:0000313" key="3">
    <source>
        <dbReference type="Proteomes" id="UP001148018"/>
    </source>
</evidence>
<dbReference type="AlphaFoldDB" id="A0A9Q0DQ93"/>
<evidence type="ECO:0000313" key="2">
    <source>
        <dbReference type="EMBL" id="KAJ3592463.1"/>
    </source>
</evidence>
<sequence>MEYNFHREIPKQIPVLSSEMEWRGGEGRRGGEDVQVSTCPSERRTPVSWHGDICSRGTARGICSADRGARRVALGNGVPGPGLGIGLRGARRGVVDDREMRCV</sequence>
<proteinExistence type="predicted"/>
<reference evidence="2" key="1">
    <citation type="submission" date="2022-07" db="EMBL/GenBank/DDBJ databases">
        <title>Chromosome-level genome of Muraenolepis orangiensis.</title>
        <authorList>
            <person name="Kim J."/>
        </authorList>
    </citation>
    <scope>NUCLEOTIDE SEQUENCE</scope>
    <source>
        <strain evidence="2">KU_S4_2022</strain>
        <tissue evidence="2">Muscle</tissue>
    </source>
</reference>
<gene>
    <name evidence="2" type="ORF">NHX12_007590</name>
</gene>
<organism evidence="2 3">
    <name type="scientific">Muraenolepis orangiensis</name>
    <name type="common">Patagonian moray cod</name>
    <dbReference type="NCBI Taxonomy" id="630683"/>
    <lineage>
        <taxon>Eukaryota</taxon>
        <taxon>Metazoa</taxon>
        <taxon>Chordata</taxon>
        <taxon>Craniata</taxon>
        <taxon>Vertebrata</taxon>
        <taxon>Euteleostomi</taxon>
        <taxon>Actinopterygii</taxon>
        <taxon>Neopterygii</taxon>
        <taxon>Teleostei</taxon>
        <taxon>Neoteleostei</taxon>
        <taxon>Acanthomorphata</taxon>
        <taxon>Zeiogadaria</taxon>
        <taxon>Gadariae</taxon>
        <taxon>Gadiformes</taxon>
        <taxon>Muraenolepidoidei</taxon>
        <taxon>Muraenolepididae</taxon>
        <taxon>Muraenolepis</taxon>
    </lineage>
</organism>
<dbReference type="EMBL" id="JANIIK010000113">
    <property type="protein sequence ID" value="KAJ3592463.1"/>
    <property type="molecule type" value="Genomic_DNA"/>
</dbReference>
<protein>
    <submittedName>
        <fullName evidence="2">Uncharacterized protein</fullName>
    </submittedName>
</protein>
<dbReference type="Proteomes" id="UP001148018">
    <property type="component" value="Unassembled WGS sequence"/>
</dbReference>
<name>A0A9Q0DQ93_9TELE</name>
<feature type="region of interest" description="Disordered" evidence="1">
    <location>
        <begin position="22"/>
        <end position="43"/>
    </location>
</feature>